<evidence type="ECO:0000256" key="4">
    <source>
        <dbReference type="ARBA" id="ARBA00023136"/>
    </source>
</evidence>
<evidence type="ECO:0000313" key="6">
    <source>
        <dbReference type="EMBL" id="OXV11635.1"/>
    </source>
</evidence>
<dbReference type="PANTHER" id="PTHR31465:SF13">
    <property type="entry name" value="RTA1 DOMAIN PROTEIN-RELATED"/>
    <property type="match status" value="1"/>
</dbReference>
<feature type="transmembrane region" description="Helical" evidence="5">
    <location>
        <begin position="242"/>
        <end position="262"/>
    </location>
</feature>
<evidence type="ECO:0000256" key="1">
    <source>
        <dbReference type="ARBA" id="ARBA00004141"/>
    </source>
</evidence>
<evidence type="ECO:0000256" key="2">
    <source>
        <dbReference type="ARBA" id="ARBA00022692"/>
    </source>
</evidence>
<keyword evidence="3 5" id="KW-1133">Transmembrane helix</keyword>
<dbReference type="AlphaFoldDB" id="A0A232M5D6"/>
<evidence type="ECO:0008006" key="8">
    <source>
        <dbReference type="Google" id="ProtNLM"/>
    </source>
</evidence>
<feature type="transmembrane region" description="Helical" evidence="5">
    <location>
        <begin position="51"/>
        <end position="72"/>
    </location>
</feature>
<proteinExistence type="predicted"/>
<dbReference type="EMBL" id="NPHW01002374">
    <property type="protein sequence ID" value="OXV11635.1"/>
    <property type="molecule type" value="Genomic_DNA"/>
</dbReference>
<keyword evidence="2 5" id="KW-0812">Transmembrane</keyword>
<keyword evidence="7" id="KW-1185">Reference proteome</keyword>
<feature type="transmembrane region" description="Helical" evidence="5">
    <location>
        <begin position="20"/>
        <end position="39"/>
    </location>
</feature>
<name>A0A232M5D6_9EURO</name>
<organism evidence="6 7">
    <name type="scientific">Elaphomyces granulatus</name>
    <dbReference type="NCBI Taxonomy" id="519963"/>
    <lineage>
        <taxon>Eukaryota</taxon>
        <taxon>Fungi</taxon>
        <taxon>Dikarya</taxon>
        <taxon>Ascomycota</taxon>
        <taxon>Pezizomycotina</taxon>
        <taxon>Eurotiomycetes</taxon>
        <taxon>Eurotiomycetidae</taxon>
        <taxon>Eurotiales</taxon>
        <taxon>Elaphomycetaceae</taxon>
        <taxon>Elaphomyces</taxon>
    </lineage>
</organism>
<dbReference type="Pfam" id="PF04479">
    <property type="entry name" value="RTA1"/>
    <property type="match status" value="1"/>
</dbReference>
<gene>
    <name evidence="6" type="ORF">Egran_00604</name>
</gene>
<evidence type="ECO:0000256" key="5">
    <source>
        <dbReference type="SAM" id="Phobius"/>
    </source>
</evidence>
<evidence type="ECO:0000256" key="3">
    <source>
        <dbReference type="ARBA" id="ARBA00022989"/>
    </source>
</evidence>
<feature type="transmembrane region" description="Helical" evidence="5">
    <location>
        <begin position="158"/>
        <end position="179"/>
    </location>
</feature>
<dbReference type="PANTHER" id="PTHR31465">
    <property type="entry name" value="PROTEIN RTA1-RELATED"/>
    <property type="match status" value="1"/>
</dbReference>
<feature type="transmembrane region" description="Helical" evidence="5">
    <location>
        <begin position="199"/>
        <end position="222"/>
    </location>
</feature>
<dbReference type="InterPro" id="IPR007568">
    <property type="entry name" value="RTA1"/>
</dbReference>
<feature type="transmembrane region" description="Helical" evidence="5">
    <location>
        <begin position="78"/>
        <end position="101"/>
    </location>
</feature>
<dbReference type="GO" id="GO:0016020">
    <property type="term" value="C:membrane"/>
    <property type="evidence" value="ECO:0007669"/>
    <property type="project" value="UniProtKB-SubCell"/>
</dbReference>
<accession>A0A232M5D6</accession>
<comment type="subcellular location">
    <subcellularLocation>
        <location evidence="1">Membrane</location>
        <topology evidence="1">Multi-pass membrane protein</topology>
    </subcellularLocation>
</comment>
<sequence>MLQTRSEYQEGSYWFYAPNKGGPIAFAMLFTVSGIVHGYQCVKYRSWKVTGLFPWAALLFSTGFALRTVGAFGNWDNLNIFIASTVLLLAGPPVYEAANFFTLGRILYYVPYHSPIHPGRVFTTFIALSAVIESITGSGASLLANAGNPQKTQEVGRSLIKAALILQIVQMVGFVALALKFLSNCSKAHVLNWKIKRPLIVLLVSCFLIISRTIFRTVEYFTAASLSVTDINHISPILTDEWFFWVFETSLMFTNTTMLNILHPMETLPRSNKIYLATDGVTEIEGPGYKDERHVLFTLFDPFDIVGIIMNRKQVKYWENSEASSDPSGGA</sequence>
<keyword evidence="4 5" id="KW-0472">Membrane</keyword>
<dbReference type="OrthoDB" id="3358017at2759"/>
<evidence type="ECO:0000313" key="7">
    <source>
        <dbReference type="Proteomes" id="UP000243515"/>
    </source>
</evidence>
<feature type="transmembrane region" description="Helical" evidence="5">
    <location>
        <begin position="121"/>
        <end position="146"/>
    </location>
</feature>
<comment type="caution">
    <text evidence="6">The sequence shown here is derived from an EMBL/GenBank/DDBJ whole genome shotgun (WGS) entry which is preliminary data.</text>
</comment>
<protein>
    <recommendedName>
        <fullName evidence="8">RTA1 domain protein</fullName>
    </recommendedName>
</protein>
<dbReference type="Proteomes" id="UP000243515">
    <property type="component" value="Unassembled WGS sequence"/>
</dbReference>
<reference evidence="6 7" key="1">
    <citation type="journal article" date="2015" name="Environ. Microbiol.">
        <title>Metagenome sequence of Elaphomyces granulatus from sporocarp tissue reveals Ascomycota ectomycorrhizal fingerprints of genome expansion and a Proteobacteria-rich microbiome.</title>
        <authorList>
            <person name="Quandt C.A."/>
            <person name="Kohler A."/>
            <person name="Hesse C.N."/>
            <person name="Sharpton T.J."/>
            <person name="Martin F."/>
            <person name="Spatafora J.W."/>
        </authorList>
    </citation>
    <scope>NUCLEOTIDE SEQUENCE [LARGE SCALE GENOMIC DNA]</scope>
    <source>
        <strain evidence="6 7">OSC145934</strain>
    </source>
</reference>